<gene>
    <name evidence="1" type="ORF">O6H91_07G068100</name>
</gene>
<comment type="caution">
    <text evidence="1">The sequence shown here is derived from an EMBL/GenBank/DDBJ whole genome shotgun (WGS) entry which is preliminary data.</text>
</comment>
<keyword evidence="2" id="KW-1185">Reference proteome</keyword>
<sequence>MAPKRKASAAAAKEAKKKQNEAAAAAPKVDEKQQSAKKVKGRGRPVKTAIAAATPKETTTKAKGTAPKAKSPAPELPEAVKKVADSPPSSAAESKLSKHIIIEHCKQCNSFKTRALKVKESLEVKVQGVKVSVNLEKPRRGCFEIRDEQGNIFVSLLDMPRPFKKLKELNLDTTIDEIVNKIK</sequence>
<protein>
    <submittedName>
        <fullName evidence="1">Uncharacterized protein</fullName>
    </submittedName>
</protein>
<evidence type="ECO:0000313" key="2">
    <source>
        <dbReference type="Proteomes" id="UP001162992"/>
    </source>
</evidence>
<name>A0ACC2D6H2_DIPCM</name>
<accession>A0ACC2D6H2</accession>
<reference evidence="2" key="1">
    <citation type="journal article" date="2024" name="Proc. Natl. Acad. Sci. U.S.A.">
        <title>Extraordinary preservation of gene collinearity over three hundred million years revealed in homosporous lycophytes.</title>
        <authorList>
            <person name="Li C."/>
            <person name="Wickell D."/>
            <person name="Kuo L.Y."/>
            <person name="Chen X."/>
            <person name="Nie B."/>
            <person name="Liao X."/>
            <person name="Peng D."/>
            <person name="Ji J."/>
            <person name="Jenkins J."/>
            <person name="Williams M."/>
            <person name="Shu S."/>
            <person name="Plott C."/>
            <person name="Barry K."/>
            <person name="Rajasekar S."/>
            <person name="Grimwood J."/>
            <person name="Han X."/>
            <person name="Sun S."/>
            <person name="Hou Z."/>
            <person name="He W."/>
            <person name="Dai G."/>
            <person name="Sun C."/>
            <person name="Schmutz J."/>
            <person name="Leebens-Mack J.H."/>
            <person name="Li F.W."/>
            <person name="Wang L."/>
        </authorList>
    </citation>
    <scope>NUCLEOTIDE SEQUENCE [LARGE SCALE GENOMIC DNA]</scope>
    <source>
        <strain evidence="2">cv. PW_Plant_1</strain>
    </source>
</reference>
<organism evidence="1 2">
    <name type="scientific">Diphasiastrum complanatum</name>
    <name type="common">Issler's clubmoss</name>
    <name type="synonym">Lycopodium complanatum</name>
    <dbReference type="NCBI Taxonomy" id="34168"/>
    <lineage>
        <taxon>Eukaryota</taxon>
        <taxon>Viridiplantae</taxon>
        <taxon>Streptophyta</taxon>
        <taxon>Embryophyta</taxon>
        <taxon>Tracheophyta</taxon>
        <taxon>Lycopodiopsida</taxon>
        <taxon>Lycopodiales</taxon>
        <taxon>Lycopodiaceae</taxon>
        <taxon>Lycopodioideae</taxon>
        <taxon>Diphasiastrum</taxon>
    </lineage>
</organism>
<dbReference type="EMBL" id="CM055098">
    <property type="protein sequence ID" value="KAJ7549773.1"/>
    <property type="molecule type" value="Genomic_DNA"/>
</dbReference>
<dbReference type="Proteomes" id="UP001162992">
    <property type="component" value="Chromosome 7"/>
</dbReference>
<evidence type="ECO:0000313" key="1">
    <source>
        <dbReference type="EMBL" id="KAJ7549773.1"/>
    </source>
</evidence>
<proteinExistence type="predicted"/>